<comment type="caution">
    <text evidence="2">The sequence shown here is derived from an EMBL/GenBank/DDBJ whole genome shotgun (WGS) entry which is preliminary data.</text>
</comment>
<reference evidence="2 3" key="1">
    <citation type="submission" date="2017-12" db="EMBL/GenBank/DDBJ databases">
        <title>Sequencing the genomes of 1000 Actinobacteria strains.</title>
        <authorList>
            <person name="Klenk H.-P."/>
        </authorList>
    </citation>
    <scope>NUCLEOTIDE SEQUENCE [LARGE SCALE GENOMIC DNA]</scope>
    <source>
        <strain evidence="2 3">DSM 12806</strain>
    </source>
</reference>
<dbReference type="OrthoDB" id="5244690at2"/>
<keyword evidence="3" id="KW-1185">Reference proteome</keyword>
<dbReference type="Pfam" id="PF01464">
    <property type="entry name" value="SLT"/>
    <property type="match status" value="1"/>
</dbReference>
<dbReference type="SMART" id="SM00257">
    <property type="entry name" value="LysM"/>
    <property type="match status" value="3"/>
</dbReference>
<dbReference type="CDD" id="cd00118">
    <property type="entry name" value="LysM"/>
    <property type="match status" value="3"/>
</dbReference>
<dbReference type="InterPro" id="IPR036779">
    <property type="entry name" value="LysM_dom_sf"/>
</dbReference>
<proteinExistence type="predicted"/>
<dbReference type="SUPFAM" id="SSF53955">
    <property type="entry name" value="Lysozyme-like"/>
    <property type="match status" value="1"/>
</dbReference>
<evidence type="ECO:0000313" key="2">
    <source>
        <dbReference type="EMBL" id="PKW25582.1"/>
    </source>
</evidence>
<dbReference type="Gene3D" id="1.10.530.10">
    <property type="match status" value="1"/>
</dbReference>
<gene>
    <name evidence="2" type="ORF">ATL31_0379</name>
</gene>
<dbReference type="Gene3D" id="3.10.350.10">
    <property type="entry name" value="LysM domain"/>
    <property type="match status" value="3"/>
</dbReference>
<feature type="domain" description="LysM" evidence="1">
    <location>
        <begin position="32"/>
        <end position="76"/>
    </location>
</feature>
<dbReference type="PANTHER" id="PTHR33734">
    <property type="entry name" value="LYSM DOMAIN-CONTAINING GPI-ANCHORED PROTEIN 2"/>
    <property type="match status" value="1"/>
</dbReference>
<evidence type="ECO:0000259" key="1">
    <source>
        <dbReference type="PROSITE" id="PS51782"/>
    </source>
</evidence>
<dbReference type="InterPro" id="IPR008258">
    <property type="entry name" value="Transglycosylase_SLT_dom_1"/>
</dbReference>
<dbReference type="PROSITE" id="PS51782">
    <property type="entry name" value="LYSM"/>
    <property type="match status" value="3"/>
</dbReference>
<feature type="domain" description="LysM" evidence="1">
    <location>
        <begin position="97"/>
        <end position="141"/>
    </location>
</feature>
<sequence length="377" mass="39656">MVAPATPPPAVIPLDHVSAVVAGSSGAPYGWTGYRVRPGDTLEVIAARFRTSVGTLAARNHLRSAHLIMAGSRLSVPRTAPVHQATPARTTTRVAATVHVVRSGETVSGIAARYRVGIPSILKANHLGARSLIHPGDRLVVRAAHTVARKAAARTAKAAAGPATRSYTVRSGDTLGGIASRYGTTVAAVARASRISSRAVLQVGQRLRVPRAVSSTHAVGDTFAGVRYPDAVVAAARRNHAQLARRAVPSRTQVKAMVVRTARRHGVDPRLALAVAFQESGWNQRAVSPANAVGVMQVIPSGGQWASSLVGRRLDLLDAQDNITAGVVMLRALTRATSSTPTAVAGYYQGLASVQQRGMYSDTKHYVANIMRLRASM</sequence>
<dbReference type="PANTHER" id="PTHR33734:SF22">
    <property type="entry name" value="MEMBRANE-BOUND LYTIC MUREIN TRANSGLYCOSYLASE D"/>
    <property type="match status" value="1"/>
</dbReference>
<evidence type="ECO:0000313" key="3">
    <source>
        <dbReference type="Proteomes" id="UP000233781"/>
    </source>
</evidence>
<dbReference type="AlphaFoldDB" id="A0A2N3YFD8"/>
<name>A0A2N3YFD8_9MICO</name>
<protein>
    <submittedName>
        <fullName evidence="2">Soluble lytic murein transglycosylase-like protein</fullName>
    </submittedName>
</protein>
<dbReference type="EMBL" id="PJNE01000001">
    <property type="protein sequence ID" value="PKW25582.1"/>
    <property type="molecule type" value="Genomic_DNA"/>
</dbReference>
<dbReference type="Pfam" id="PF01476">
    <property type="entry name" value="LysM"/>
    <property type="match status" value="3"/>
</dbReference>
<dbReference type="InterPro" id="IPR018392">
    <property type="entry name" value="LysM"/>
</dbReference>
<dbReference type="RefSeq" id="WP_101394282.1">
    <property type="nucleotide sequence ID" value="NZ_PJNE01000001.1"/>
</dbReference>
<organism evidence="2 3">
    <name type="scientific">Phycicoccus duodecadis</name>
    <dbReference type="NCBI Taxonomy" id="173053"/>
    <lineage>
        <taxon>Bacteria</taxon>
        <taxon>Bacillati</taxon>
        <taxon>Actinomycetota</taxon>
        <taxon>Actinomycetes</taxon>
        <taxon>Micrococcales</taxon>
        <taxon>Intrasporangiaceae</taxon>
        <taxon>Phycicoccus</taxon>
    </lineage>
</organism>
<feature type="domain" description="LysM" evidence="1">
    <location>
        <begin position="165"/>
        <end position="209"/>
    </location>
</feature>
<dbReference type="InterPro" id="IPR023346">
    <property type="entry name" value="Lysozyme-like_dom_sf"/>
</dbReference>
<dbReference type="SUPFAM" id="SSF54106">
    <property type="entry name" value="LysM domain"/>
    <property type="match status" value="3"/>
</dbReference>
<dbReference type="Proteomes" id="UP000233781">
    <property type="component" value="Unassembled WGS sequence"/>
</dbReference>
<accession>A0A2N3YFD8</accession>